<comment type="subunit">
    <text evidence="8">The Tol-Pal system is composed of five core proteins: the inner membrane proteins TolA, TolQ and TolR, the periplasmic protein TolB and the outer membrane protein Pal. They form a network linking the inner and outer membranes and the peptidoglycan layer.</text>
</comment>
<dbReference type="RefSeq" id="WP_062149395.1">
    <property type="nucleotide sequence ID" value="NZ_CP013002.1"/>
</dbReference>
<keyword evidence="13" id="KW-1185">Reference proteome</keyword>
<comment type="similarity">
    <text evidence="8">Belongs to the Pal lipoprotein family.</text>
</comment>
<evidence type="ECO:0000256" key="9">
    <source>
        <dbReference type="SAM" id="MobiDB-lite"/>
    </source>
</evidence>
<dbReference type="PROSITE" id="PS51123">
    <property type="entry name" value="OMPA_2"/>
    <property type="match status" value="1"/>
</dbReference>
<dbReference type="PANTHER" id="PTHR30329">
    <property type="entry name" value="STATOR ELEMENT OF FLAGELLAR MOTOR COMPLEX"/>
    <property type="match status" value="1"/>
</dbReference>
<dbReference type="PROSITE" id="PS51257">
    <property type="entry name" value="PROKAR_LIPOPROTEIN"/>
    <property type="match status" value="1"/>
</dbReference>
<keyword evidence="5 8" id="KW-0998">Cell outer membrane</keyword>
<keyword evidence="3 8" id="KW-0472">Membrane</keyword>
<dbReference type="InterPro" id="IPR006664">
    <property type="entry name" value="OMP_bac"/>
</dbReference>
<evidence type="ECO:0000259" key="11">
    <source>
        <dbReference type="PROSITE" id="PS51123"/>
    </source>
</evidence>
<reference evidence="12 13" key="1">
    <citation type="submission" date="2015-10" db="EMBL/GenBank/DDBJ databases">
        <title>Conservation of the essential genome among Caulobacter and Brevundimonas species.</title>
        <authorList>
            <person name="Scott D."/>
            <person name="Ely B."/>
        </authorList>
    </citation>
    <scope>NUCLEOTIDE SEQUENCE [LARGE SCALE GENOMIC DNA]</scope>
    <source>
        <strain evidence="12 13">CB4</strain>
    </source>
</reference>
<evidence type="ECO:0000313" key="12">
    <source>
        <dbReference type="EMBL" id="ALL14554.1"/>
    </source>
</evidence>
<dbReference type="AlphaFoldDB" id="A0A0N7JHW8"/>
<dbReference type="InterPro" id="IPR039001">
    <property type="entry name" value="Pal"/>
</dbReference>
<feature type="signal peptide" evidence="10">
    <location>
        <begin position="1"/>
        <end position="30"/>
    </location>
</feature>
<evidence type="ECO:0000256" key="6">
    <source>
        <dbReference type="ARBA" id="ARBA00023288"/>
    </source>
</evidence>
<dbReference type="InterPro" id="IPR036737">
    <property type="entry name" value="OmpA-like_sf"/>
</dbReference>
<comment type="subcellular location">
    <subcellularLocation>
        <location evidence="8">Cell outer membrane</location>
        <topology evidence="8">Lipid-anchor</topology>
    </subcellularLocation>
</comment>
<name>A0A0N7JHW8_9CAUL</name>
<dbReference type="EMBL" id="CP013002">
    <property type="protein sequence ID" value="ALL14554.1"/>
    <property type="molecule type" value="Genomic_DNA"/>
</dbReference>
<feature type="chain" id="PRO_5006014232" description="Peptidoglycan-associated lipoprotein" evidence="10">
    <location>
        <begin position="31"/>
        <end position="187"/>
    </location>
</feature>
<dbReference type="OrthoDB" id="9809164at2"/>
<organism evidence="12 13">
    <name type="scientific">Caulobacter henricii</name>
    <dbReference type="NCBI Taxonomy" id="69395"/>
    <lineage>
        <taxon>Bacteria</taxon>
        <taxon>Pseudomonadati</taxon>
        <taxon>Pseudomonadota</taxon>
        <taxon>Alphaproteobacteria</taxon>
        <taxon>Caulobacterales</taxon>
        <taxon>Caulobacteraceae</taxon>
        <taxon>Caulobacter</taxon>
    </lineage>
</organism>
<dbReference type="Pfam" id="PF00691">
    <property type="entry name" value="OmpA"/>
    <property type="match status" value="1"/>
</dbReference>
<evidence type="ECO:0000256" key="4">
    <source>
        <dbReference type="ARBA" id="ARBA00023139"/>
    </source>
</evidence>
<keyword evidence="4 8" id="KW-0564">Palmitate</keyword>
<evidence type="ECO:0000256" key="1">
    <source>
        <dbReference type="ARBA" id="ARBA00022618"/>
    </source>
</evidence>
<dbReference type="CDD" id="cd07185">
    <property type="entry name" value="OmpA_C-like"/>
    <property type="match status" value="1"/>
</dbReference>
<evidence type="ECO:0000256" key="2">
    <source>
        <dbReference type="ARBA" id="ARBA00022729"/>
    </source>
</evidence>
<dbReference type="InterPro" id="IPR014169">
    <property type="entry name" value="Pal_lipo_C"/>
</dbReference>
<keyword evidence="1 8" id="KW-0132">Cell division</keyword>
<comment type="function">
    <text evidence="8">Part of the Tol-Pal system, which plays a role in outer membrane invagination during cell division and is important for maintaining outer membrane integrity.</text>
</comment>
<evidence type="ECO:0000313" key="13">
    <source>
        <dbReference type="Proteomes" id="UP000056905"/>
    </source>
</evidence>
<evidence type="ECO:0000256" key="3">
    <source>
        <dbReference type="ARBA" id="ARBA00023136"/>
    </source>
</evidence>
<feature type="region of interest" description="Disordered" evidence="9">
    <location>
        <begin position="34"/>
        <end position="66"/>
    </location>
</feature>
<keyword evidence="2 8" id="KW-0732">Signal</keyword>
<dbReference type="PROSITE" id="PS01068">
    <property type="entry name" value="OMPA_1"/>
    <property type="match status" value="1"/>
</dbReference>
<accession>A0A0N7JHW8</accession>
<gene>
    <name evidence="8" type="primary">pal</name>
    <name evidence="12" type="ORF">AQ619_15020</name>
</gene>
<dbReference type="InterPro" id="IPR006690">
    <property type="entry name" value="OMPA-like_CS"/>
</dbReference>
<evidence type="ECO:0000256" key="10">
    <source>
        <dbReference type="SAM" id="SignalP"/>
    </source>
</evidence>
<evidence type="ECO:0000256" key="5">
    <source>
        <dbReference type="ARBA" id="ARBA00023237"/>
    </source>
</evidence>
<dbReference type="Gene3D" id="3.30.1330.60">
    <property type="entry name" value="OmpA-like domain"/>
    <property type="match status" value="1"/>
</dbReference>
<feature type="compositionally biased region" description="Pro residues" evidence="9">
    <location>
        <begin position="52"/>
        <end position="64"/>
    </location>
</feature>
<proteinExistence type="inferred from homology"/>
<dbReference type="InterPro" id="IPR006665">
    <property type="entry name" value="OmpA-like"/>
</dbReference>
<dbReference type="STRING" id="69395.AQ619_15020"/>
<dbReference type="InterPro" id="IPR050330">
    <property type="entry name" value="Bact_OuterMem_StrucFunc"/>
</dbReference>
<dbReference type="NCBIfam" id="TIGR02802">
    <property type="entry name" value="Pal_lipo"/>
    <property type="match status" value="1"/>
</dbReference>
<dbReference type="GO" id="GO:0051301">
    <property type="term" value="P:cell division"/>
    <property type="evidence" value="ECO:0007669"/>
    <property type="project" value="UniProtKB-UniRule"/>
</dbReference>
<dbReference type="PRINTS" id="PR01021">
    <property type="entry name" value="OMPADOMAIN"/>
</dbReference>
<keyword evidence="6 8" id="KW-0449">Lipoprotein</keyword>
<dbReference type="PANTHER" id="PTHR30329:SF21">
    <property type="entry name" value="LIPOPROTEIN YIAD-RELATED"/>
    <property type="match status" value="1"/>
</dbReference>
<dbReference type="GO" id="GO:0009279">
    <property type="term" value="C:cell outer membrane"/>
    <property type="evidence" value="ECO:0007669"/>
    <property type="project" value="UniProtKB-SubCell"/>
</dbReference>
<protein>
    <recommendedName>
        <fullName evidence="8">Peptidoglycan-associated lipoprotein</fullName>
        <shortName evidence="8">PAL</shortName>
    </recommendedName>
</protein>
<dbReference type="HAMAP" id="MF_02204">
    <property type="entry name" value="Pal"/>
    <property type="match status" value="1"/>
</dbReference>
<dbReference type="Proteomes" id="UP000056905">
    <property type="component" value="Chromosome"/>
</dbReference>
<feature type="domain" description="OmpA-like" evidence="11">
    <location>
        <begin position="69"/>
        <end position="186"/>
    </location>
</feature>
<dbReference type="SUPFAM" id="SSF103088">
    <property type="entry name" value="OmpA-like"/>
    <property type="match status" value="1"/>
</dbReference>
<keyword evidence="7 8" id="KW-0131">Cell cycle</keyword>
<evidence type="ECO:0000256" key="8">
    <source>
        <dbReference type="HAMAP-Rule" id="MF_02204"/>
    </source>
</evidence>
<evidence type="ECO:0000256" key="7">
    <source>
        <dbReference type="ARBA" id="ARBA00023306"/>
    </source>
</evidence>
<sequence length="187" mass="20225">MRRNRMNFDTKRAARLALIGLAAASLAACASRPTPVGPAPVAPTEPAAPTKPYTPPTSPVPQGPLPGSVQDFVINIGERIYFDTDEYVVRSDAQPVLAAQAQWLNRYPAVRIRIEGNADERGTREYNLALGARRANAVRDFLVNQGVAGARIETLSYGKERPIDAGTSEEAWAKNRNARTAITDGAR</sequence>
<dbReference type="KEGG" id="chq:AQ619_15020"/>